<evidence type="ECO:0000313" key="1">
    <source>
        <dbReference type="EMBL" id="CAF4848921.1"/>
    </source>
</evidence>
<gene>
    <name evidence="1" type="ORF">GIL414_LOCUS49301</name>
</gene>
<protein>
    <submittedName>
        <fullName evidence="1">Uncharacterized protein</fullName>
    </submittedName>
</protein>
<dbReference type="Proteomes" id="UP000681720">
    <property type="component" value="Unassembled WGS sequence"/>
</dbReference>
<comment type="caution">
    <text evidence="1">The sequence shown here is derived from an EMBL/GenBank/DDBJ whole genome shotgun (WGS) entry which is preliminary data.</text>
</comment>
<sequence>MMMCKRTQVVPPQHYVYYTWFNPLKLKELIVSYDTENTKIDLT</sequence>
<evidence type="ECO:0000313" key="2">
    <source>
        <dbReference type="Proteomes" id="UP000681720"/>
    </source>
</evidence>
<name>A0A8S3C621_9BILA</name>
<organism evidence="1 2">
    <name type="scientific">Rotaria magnacalcarata</name>
    <dbReference type="NCBI Taxonomy" id="392030"/>
    <lineage>
        <taxon>Eukaryota</taxon>
        <taxon>Metazoa</taxon>
        <taxon>Spiralia</taxon>
        <taxon>Gnathifera</taxon>
        <taxon>Rotifera</taxon>
        <taxon>Eurotatoria</taxon>
        <taxon>Bdelloidea</taxon>
        <taxon>Philodinida</taxon>
        <taxon>Philodinidae</taxon>
        <taxon>Rotaria</taxon>
    </lineage>
</organism>
<accession>A0A8S3C621</accession>
<dbReference type="AlphaFoldDB" id="A0A8S3C621"/>
<proteinExistence type="predicted"/>
<feature type="non-terminal residue" evidence="1">
    <location>
        <position position="1"/>
    </location>
</feature>
<reference evidence="1" key="1">
    <citation type="submission" date="2021-02" db="EMBL/GenBank/DDBJ databases">
        <authorList>
            <person name="Nowell W R."/>
        </authorList>
    </citation>
    <scope>NUCLEOTIDE SEQUENCE</scope>
</reference>
<dbReference type="EMBL" id="CAJOBJ010161780">
    <property type="protein sequence ID" value="CAF4848921.1"/>
    <property type="molecule type" value="Genomic_DNA"/>
</dbReference>